<comment type="caution">
    <text evidence="2">The sequence shown here is derived from an EMBL/GenBank/DDBJ whole genome shotgun (WGS) entry which is preliminary data.</text>
</comment>
<proteinExistence type="predicted"/>
<evidence type="ECO:0000256" key="1">
    <source>
        <dbReference type="SAM" id="MobiDB-lite"/>
    </source>
</evidence>
<dbReference type="AlphaFoldDB" id="A0AAV7U660"/>
<dbReference type="EMBL" id="JANPWB010000005">
    <property type="protein sequence ID" value="KAJ1183881.1"/>
    <property type="molecule type" value="Genomic_DNA"/>
</dbReference>
<organism evidence="2 3">
    <name type="scientific">Pleurodeles waltl</name>
    <name type="common">Iberian ribbed newt</name>
    <dbReference type="NCBI Taxonomy" id="8319"/>
    <lineage>
        <taxon>Eukaryota</taxon>
        <taxon>Metazoa</taxon>
        <taxon>Chordata</taxon>
        <taxon>Craniata</taxon>
        <taxon>Vertebrata</taxon>
        <taxon>Euteleostomi</taxon>
        <taxon>Amphibia</taxon>
        <taxon>Batrachia</taxon>
        <taxon>Caudata</taxon>
        <taxon>Salamandroidea</taxon>
        <taxon>Salamandridae</taxon>
        <taxon>Pleurodelinae</taxon>
        <taxon>Pleurodeles</taxon>
    </lineage>
</organism>
<keyword evidence="3" id="KW-1185">Reference proteome</keyword>
<protein>
    <submittedName>
        <fullName evidence="2">Uncharacterized protein</fullName>
    </submittedName>
</protein>
<accession>A0AAV7U660</accession>
<evidence type="ECO:0000313" key="3">
    <source>
        <dbReference type="Proteomes" id="UP001066276"/>
    </source>
</evidence>
<reference evidence="2" key="1">
    <citation type="journal article" date="2022" name="bioRxiv">
        <title>Sequencing and chromosome-scale assembly of the giantPleurodeles waltlgenome.</title>
        <authorList>
            <person name="Brown T."/>
            <person name="Elewa A."/>
            <person name="Iarovenko S."/>
            <person name="Subramanian E."/>
            <person name="Araus A.J."/>
            <person name="Petzold A."/>
            <person name="Susuki M."/>
            <person name="Suzuki K.-i.T."/>
            <person name="Hayashi T."/>
            <person name="Toyoda A."/>
            <person name="Oliveira C."/>
            <person name="Osipova E."/>
            <person name="Leigh N.D."/>
            <person name="Simon A."/>
            <person name="Yun M.H."/>
        </authorList>
    </citation>
    <scope>NUCLEOTIDE SEQUENCE</scope>
    <source>
        <strain evidence="2">20211129_DDA</strain>
        <tissue evidence="2">Liver</tissue>
    </source>
</reference>
<gene>
    <name evidence="2" type="ORF">NDU88_000691</name>
</gene>
<evidence type="ECO:0000313" key="2">
    <source>
        <dbReference type="EMBL" id="KAJ1183881.1"/>
    </source>
</evidence>
<feature type="region of interest" description="Disordered" evidence="1">
    <location>
        <begin position="89"/>
        <end position="140"/>
    </location>
</feature>
<sequence length="140" mass="14929">MQGSLRPPKNTRGHRFQGVVQHKHKSSQAWWLAWRTAGPVARPQGAVTGWGHFQLGPCVYSPPSPRALGAPGPMTRMFSLRGLALDQGRRKPCWDGTGGMGPLGAEAVRSGEPGAPAGCQSEAVRHRGHAPRGPIDTVEV</sequence>
<dbReference type="Proteomes" id="UP001066276">
    <property type="component" value="Chromosome 3_1"/>
</dbReference>
<name>A0AAV7U660_PLEWA</name>